<dbReference type="AlphaFoldDB" id="A0A1I7MGG9"/>
<dbReference type="Proteomes" id="UP000198881">
    <property type="component" value="Unassembled WGS sequence"/>
</dbReference>
<accession>A0A1I7MGG9</accession>
<evidence type="ECO:0000256" key="1">
    <source>
        <dbReference type="ARBA" id="ARBA00006525"/>
    </source>
</evidence>
<evidence type="ECO:0000259" key="3">
    <source>
        <dbReference type="Pfam" id="PF02481"/>
    </source>
</evidence>
<dbReference type="Pfam" id="PF02481">
    <property type="entry name" value="DNA_processg_A"/>
    <property type="match status" value="1"/>
</dbReference>
<dbReference type="SUPFAM" id="SSF102405">
    <property type="entry name" value="MCP/YpsA-like"/>
    <property type="match status" value="1"/>
</dbReference>
<dbReference type="InterPro" id="IPR057666">
    <property type="entry name" value="DrpA_SLOG"/>
</dbReference>
<proteinExistence type="inferred from homology"/>
<name>A0A1I7MGG9_9MICC</name>
<dbReference type="NCBIfam" id="TIGR00732">
    <property type="entry name" value="dprA"/>
    <property type="match status" value="1"/>
</dbReference>
<dbReference type="PANTHER" id="PTHR43022:SF1">
    <property type="entry name" value="PROTEIN SMF"/>
    <property type="match status" value="1"/>
</dbReference>
<evidence type="ECO:0000313" key="5">
    <source>
        <dbReference type="Proteomes" id="UP000198881"/>
    </source>
</evidence>
<organism evidence="4 5">
    <name type="scientific">Micrococcus terreus</name>
    <dbReference type="NCBI Taxonomy" id="574650"/>
    <lineage>
        <taxon>Bacteria</taxon>
        <taxon>Bacillati</taxon>
        <taxon>Actinomycetota</taxon>
        <taxon>Actinomycetes</taxon>
        <taxon>Micrococcales</taxon>
        <taxon>Micrococcaceae</taxon>
        <taxon>Micrococcus</taxon>
    </lineage>
</organism>
<feature type="region of interest" description="Disordered" evidence="2">
    <location>
        <begin position="324"/>
        <end position="346"/>
    </location>
</feature>
<dbReference type="STRING" id="574650.SAMN04487966_102137"/>
<protein>
    <submittedName>
        <fullName evidence="4">DNA processing protein</fullName>
    </submittedName>
</protein>
<feature type="domain" description="Smf/DprA SLOG" evidence="3">
    <location>
        <begin position="105"/>
        <end position="318"/>
    </location>
</feature>
<reference evidence="4 5" key="1">
    <citation type="submission" date="2016-10" db="EMBL/GenBank/DDBJ databases">
        <authorList>
            <person name="de Groot N.N."/>
        </authorList>
    </citation>
    <scope>NUCLEOTIDE SEQUENCE [LARGE SCALE GENOMIC DNA]</scope>
    <source>
        <strain evidence="4 5">CGMCC 1.7054</strain>
    </source>
</reference>
<dbReference type="OrthoDB" id="9785707at2"/>
<keyword evidence="5" id="KW-1185">Reference proteome</keyword>
<dbReference type="Gene3D" id="3.40.50.450">
    <property type="match status" value="1"/>
</dbReference>
<dbReference type="InterPro" id="IPR003488">
    <property type="entry name" value="DprA"/>
</dbReference>
<sequence length="411" mass="43080">MNPSTGPTEDERRARAALTRLLEPGDGLGALAVRCWGAERTLQVLGGPDAPEPGERQDLVVAAADQGHRVTSRTWSAAQERWSTRRADLAPDRDLETIHRLGGRLLVPGDPDWPVAVDDLGGQAPLALWCRGTSTIPAVHRTVSVVGSREATQYGQQVTAQLVSGVARRGMTVLSGGAYGIDAAAHRAALAAPDAEPPTLAVMAGGLDRFYPAGNEQLLHQVAETGLLISEMPPGASPTRYRFLARNRLIAALAGAVVVVEARWRSGAQNTAGHALGLGREVGVVPGPITSAASAGCHRLLRETPSTLVTEADEIISLMPHHALPDDGLSRPSPAAGATKAGEQERAHDHLTVEELLVFEALPVRAPAEVARICSVAGLGTGTVLGVLTRLGRQGLAEQRGAGWRRGSTAR</sequence>
<comment type="similarity">
    <text evidence="1">Belongs to the DprA/Smf family.</text>
</comment>
<evidence type="ECO:0000256" key="2">
    <source>
        <dbReference type="SAM" id="MobiDB-lite"/>
    </source>
</evidence>
<evidence type="ECO:0000313" key="4">
    <source>
        <dbReference type="EMBL" id="SFV21015.1"/>
    </source>
</evidence>
<dbReference type="EMBL" id="FPCG01000002">
    <property type="protein sequence ID" value="SFV21015.1"/>
    <property type="molecule type" value="Genomic_DNA"/>
</dbReference>
<dbReference type="PANTHER" id="PTHR43022">
    <property type="entry name" value="PROTEIN SMF"/>
    <property type="match status" value="1"/>
</dbReference>
<dbReference type="GO" id="GO:0009294">
    <property type="term" value="P:DNA-mediated transformation"/>
    <property type="evidence" value="ECO:0007669"/>
    <property type="project" value="InterPro"/>
</dbReference>
<dbReference type="RefSeq" id="WP_091694387.1">
    <property type="nucleotide sequence ID" value="NZ_FPCG01000002.1"/>
</dbReference>
<gene>
    <name evidence="4" type="ORF">SAMN04487966_102137</name>
</gene>